<reference evidence="2 3" key="1">
    <citation type="journal article" date="2013" name="Curr. Biol.">
        <title>The Genome of the Foraminiferan Reticulomyxa filosa.</title>
        <authorList>
            <person name="Glockner G."/>
            <person name="Hulsmann N."/>
            <person name="Schleicher M."/>
            <person name="Noegel A.A."/>
            <person name="Eichinger L."/>
            <person name="Gallinger C."/>
            <person name="Pawlowski J."/>
            <person name="Sierra R."/>
            <person name="Euteneuer U."/>
            <person name="Pillet L."/>
            <person name="Moustafa A."/>
            <person name="Platzer M."/>
            <person name="Groth M."/>
            <person name="Szafranski K."/>
            <person name="Schliwa M."/>
        </authorList>
    </citation>
    <scope>NUCLEOTIDE SEQUENCE [LARGE SCALE GENOMIC DNA]</scope>
</reference>
<organism evidence="2 3">
    <name type="scientific">Reticulomyxa filosa</name>
    <dbReference type="NCBI Taxonomy" id="46433"/>
    <lineage>
        <taxon>Eukaryota</taxon>
        <taxon>Sar</taxon>
        <taxon>Rhizaria</taxon>
        <taxon>Retaria</taxon>
        <taxon>Foraminifera</taxon>
        <taxon>Monothalamids</taxon>
        <taxon>Reticulomyxidae</taxon>
        <taxon>Reticulomyxa</taxon>
    </lineage>
</organism>
<name>X6PC53_RETFI</name>
<evidence type="ECO:0000313" key="3">
    <source>
        <dbReference type="Proteomes" id="UP000023152"/>
    </source>
</evidence>
<proteinExistence type="predicted"/>
<gene>
    <name evidence="2" type="ORF">RFI_01380</name>
</gene>
<keyword evidence="1" id="KW-0812">Transmembrane</keyword>
<dbReference type="OrthoDB" id="411871at2759"/>
<protein>
    <submittedName>
        <fullName evidence="2">Uncharacterized protein</fullName>
    </submittedName>
</protein>
<evidence type="ECO:0000256" key="1">
    <source>
        <dbReference type="SAM" id="Phobius"/>
    </source>
</evidence>
<keyword evidence="1" id="KW-1133">Transmembrane helix</keyword>
<sequence>MILSHIDIQASFNKLKKINTKKLNTCHQKSSKWLFCCLFLFLINILVFASLASLVFDISRHVIFSISMKKNFCSFNKIINLNKVKKKLKSVLKIHVNTLLQIFGHQLIVDYQFENFFCTQVISQSRSISKPYSFHHKLNGRDLCFEINKCKQFRLKKKIDNWMESIDPISNLGPNMLTLNGQCSIGRFPNASPIFKTKIHFAKKDSKIKEKKHKTKQIRDNT</sequence>
<dbReference type="Proteomes" id="UP000023152">
    <property type="component" value="Unassembled WGS sequence"/>
</dbReference>
<dbReference type="EMBL" id="ASPP01001408">
    <property type="protein sequence ID" value="ETO35683.1"/>
    <property type="molecule type" value="Genomic_DNA"/>
</dbReference>
<evidence type="ECO:0000313" key="2">
    <source>
        <dbReference type="EMBL" id="ETO35683.1"/>
    </source>
</evidence>
<feature type="transmembrane region" description="Helical" evidence="1">
    <location>
        <begin position="33"/>
        <end position="56"/>
    </location>
</feature>
<accession>X6PC53</accession>
<keyword evidence="1" id="KW-0472">Membrane</keyword>
<comment type="caution">
    <text evidence="2">The sequence shown here is derived from an EMBL/GenBank/DDBJ whole genome shotgun (WGS) entry which is preliminary data.</text>
</comment>
<dbReference type="AlphaFoldDB" id="X6PC53"/>
<keyword evidence="3" id="KW-1185">Reference proteome</keyword>